<comment type="caution">
    <text evidence="2">The sequence shown here is derived from an EMBL/GenBank/DDBJ whole genome shotgun (WGS) entry which is preliminary data.</text>
</comment>
<dbReference type="InterPro" id="IPR029044">
    <property type="entry name" value="Nucleotide-diphossugar_trans"/>
</dbReference>
<dbReference type="SUPFAM" id="SSF53448">
    <property type="entry name" value="Nucleotide-diphospho-sugar transferases"/>
    <property type="match status" value="1"/>
</dbReference>
<dbReference type="EMBL" id="JHEG04000001">
    <property type="protein sequence ID" value="KAF3887303.1"/>
    <property type="molecule type" value="Genomic_DNA"/>
</dbReference>
<keyword evidence="3" id="KW-1185">Reference proteome</keyword>
<name>A0A8S9T7A2_9CYAN</name>
<dbReference type="Gene3D" id="3.90.550.10">
    <property type="entry name" value="Spore Coat Polysaccharide Biosynthesis Protein SpsA, Chain A"/>
    <property type="match status" value="1"/>
</dbReference>
<dbReference type="RefSeq" id="WP_038087964.1">
    <property type="nucleotide sequence ID" value="NZ_JHEG04000001.1"/>
</dbReference>
<gene>
    <name evidence="2" type="ORF">DA73_0400018765</name>
</gene>
<evidence type="ECO:0000313" key="3">
    <source>
        <dbReference type="Proteomes" id="UP000029738"/>
    </source>
</evidence>
<sequence>MKKISVIIPVYGVEKYIGEAIESVLLQTHDALEIIIVDDSSPDRSIEICQQFTDSRIRIIHQKNRGLAGARNTGIRHATGDFIAFLDGDDLWLPQKLEKHIEHLETNPKIGISYSASDFINEQGEFLGTSQNPKLKQITLADLLRENVVGNGSSAVVRREVLEEIKYQDSIDGTSEDFYFDEQFRQAEDIEFWIRVAIQTNWQLEGIPEKLTLYRVNAGGLSANLFKQLEYTEKLIEKIRSYAPEIISKWENLLRAYNLRYLARSAVRRKDNLLAIQMIHRAIWMDWRIITEQPRRTLLTLVAAYVLWLVPQVIYCRLEELISSIKKSMKKFPVLQNQMGQ</sequence>
<evidence type="ECO:0000313" key="2">
    <source>
        <dbReference type="EMBL" id="KAF3887303.1"/>
    </source>
</evidence>
<dbReference type="Proteomes" id="UP000029738">
    <property type="component" value="Unassembled WGS sequence"/>
</dbReference>
<organism evidence="2 3">
    <name type="scientific">Tolypothrix bouteillei VB521301</name>
    <dbReference type="NCBI Taxonomy" id="1479485"/>
    <lineage>
        <taxon>Bacteria</taxon>
        <taxon>Bacillati</taxon>
        <taxon>Cyanobacteriota</taxon>
        <taxon>Cyanophyceae</taxon>
        <taxon>Nostocales</taxon>
        <taxon>Tolypothrichaceae</taxon>
        <taxon>Tolypothrix</taxon>
    </lineage>
</organism>
<dbReference type="InterPro" id="IPR001173">
    <property type="entry name" value="Glyco_trans_2-like"/>
</dbReference>
<dbReference type="Pfam" id="PF00535">
    <property type="entry name" value="Glycos_transf_2"/>
    <property type="match status" value="1"/>
</dbReference>
<dbReference type="CDD" id="cd00761">
    <property type="entry name" value="Glyco_tranf_GTA_type"/>
    <property type="match status" value="1"/>
</dbReference>
<dbReference type="AlphaFoldDB" id="A0A8S9T7A2"/>
<reference evidence="2" key="2">
    <citation type="submission" date="2019-11" db="EMBL/GenBank/DDBJ databases">
        <title>Improved Assembly of Tolypothrix boutellei genome.</title>
        <authorList>
            <person name="Sarangi A.N."/>
            <person name="Mukherjee M."/>
            <person name="Ghosh S."/>
            <person name="Singh D."/>
            <person name="Das A."/>
            <person name="Kant S."/>
            <person name="Prusty A."/>
            <person name="Tripathy S."/>
        </authorList>
    </citation>
    <scope>NUCLEOTIDE SEQUENCE</scope>
    <source>
        <strain evidence="2">VB521301</strain>
    </source>
</reference>
<dbReference type="InterPro" id="IPR050834">
    <property type="entry name" value="Glycosyltransf_2"/>
</dbReference>
<dbReference type="PANTHER" id="PTHR43685:SF2">
    <property type="entry name" value="GLYCOSYLTRANSFERASE 2-LIKE DOMAIN-CONTAINING PROTEIN"/>
    <property type="match status" value="1"/>
</dbReference>
<protein>
    <submittedName>
        <fullName evidence="2">Glycosyltransferase family 2 protein</fullName>
    </submittedName>
</protein>
<dbReference type="PANTHER" id="PTHR43685">
    <property type="entry name" value="GLYCOSYLTRANSFERASE"/>
    <property type="match status" value="1"/>
</dbReference>
<reference evidence="2" key="1">
    <citation type="journal article" date="2015" name="Genome Announc.">
        <title>Draft Genome Sequence of Tolypothrix boutellei Strain VB521301.</title>
        <authorList>
            <person name="Chandrababunaidu M.M."/>
            <person name="Singh D."/>
            <person name="Sen D."/>
            <person name="Bhan S."/>
            <person name="Das S."/>
            <person name="Gupta A."/>
            <person name="Adhikary S.P."/>
            <person name="Tripathy S."/>
        </authorList>
    </citation>
    <scope>NUCLEOTIDE SEQUENCE</scope>
    <source>
        <strain evidence="2">VB521301</strain>
    </source>
</reference>
<feature type="domain" description="Glycosyltransferase 2-like" evidence="1">
    <location>
        <begin position="5"/>
        <end position="165"/>
    </location>
</feature>
<accession>A0A8S9T7A2</accession>
<proteinExistence type="predicted"/>
<evidence type="ECO:0000259" key="1">
    <source>
        <dbReference type="Pfam" id="PF00535"/>
    </source>
</evidence>